<evidence type="ECO:0000256" key="6">
    <source>
        <dbReference type="ARBA" id="ARBA00093785"/>
    </source>
</evidence>
<gene>
    <name evidence="8" type="ORF">CNEO2_10093</name>
</gene>
<dbReference type="RefSeq" id="WP_230139682.1">
    <property type="nucleotide sequence ID" value="NZ_CAKJVF010000011.1"/>
</dbReference>
<evidence type="ECO:0000256" key="3">
    <source>
        <dbReference type="ARBA" id="ARBA00022795"/>
    </source>
</evidence>
<sequence>MNLNELLKEYKDITVGMIERVNRDEEISTLVEKRQCILNDISVLDFNKIEIQKIINELNINEFEEKLSSLIQNKMLETKKEIKNIKQAQIAHKKYADFNGNAVIFSTIR</sequence>
<dbReference type="Proteomes" id="UP001189143">
    <property type="component" value="Unassembled WGS sequence"/>
</dbReference>
<evidence type="ECO:0000256" key="7">
    <source>
        <dbReference type="ARBA" id="ARBA00093797"/>
    </source>
</evidence>
<dbReference type="InterPro" id="IPR008622">
    <property type="entry name" value="FliT"/>
</dbReference>
<dbReference type="AlphaFoldDB" id="A0AAD2DCL5"/>
<name>A0AAD2DCL5_9CLOT</name>
<evidence type="ECO:0000313" key="8">
    <source>
        <dbReference type="EMBL" id="CAI3560421.1"/>
    </source>
</evidence>
<proteinExistence type="inferred from homology"/>
<keyword evidence="3" id="KW-1005">Bacterial flagellum biogenesis</keyword>
<protein>
    <recommendedName>
        <fullName evidence="7">Flagellar protein FliT</fullName>
    </recommendedName>
</protein>
<comment type="caution">
    <text evidence="8">The sequence shown here is derived from an EMBL/GenBank/DDBJ whole genome shotgun (WGS) entry which is preliminary data.</text>
</comment>
<evidence type="ECO:0000256" key="1">
    <source>
        <dbReference type="ARBA" id="ARBA00004514"/>
    </source>
</evidence>
<keyword evidence="2" id="KW-0963">Cytoplasm</keyword>
<dbReference type="EMBL" id="CAMTCP010000111">
    <property type="protein sequence ID" value="CAI3560421.1"/>
    <property type="molecule type" value="Genomic_DNA"/>
</dbReference>
<comment type="subcellular location">
    <subcellularLocation>
        <location evidence="1">Cytoplasm</location>
        <location evidence="1">Cytosol</location>
    </subcellularLocation>
</comment>
<dbReference type="Pfam" id="PF05400">
    <property type="entry name" value="FliT"/>
    <property type="match status" value="1"/>
</dbReference>
<organism evidence="8 9">
    <name type="scientific">Clostridium neonatale</name>
    <dbReference type="NCBI Taxonomy" id="137838"/>
    <lineage>
        <taxon>Bacteria</taxon>
        <taxon>Bacillati</taxon>
        <taxon>Bacillota</taxon>
        <taxon>Clostridia</taxon>
        <taxon>Eubacteriales</taxon>
        <taxon>Clostridiaceae</taxon>
        <taxon>Clostridium</taxon>
    </lineage>
</organism>
<evidence type="ECO:0000256" key="2">
    <source>
        <dbReference type="ARBA" id="ARBA00022490"/>
    </source>
</evidence>
<keyword evidence="4" id="KW-0143">Chaperone</keyword>
<evidence type="ECO:0000313" key="9">
    <source>
        <dbReference type="Proteomes" id="UP001189143"/>
    </source>
</evidence>
<evidence type="ECO:0000256" key="5">
    <source>
        <dbReference type="ARBA" id="ARBA00093765"/>
    </source>
</evidence>
<evidence type="ECO:0000256" key="4">
    <source>
        <dbReference type="ARBA" id="ARBA00023186"/>
    </source>
</evidence>
<accession>A0AAD2DCL5</accession>
<comment type="similarity">
    <text evidence="6">Belongs to the bacillales FliT family.</text>
</comment>
<comment type="function">
    <text evidence="5">May act as an export chaperone for the filament capping protein FliD.</text>
</comment>
<reference evidence="8" key="1">
    <citation type="submission" date="2022-10" db="EMBL/GenBank/DDBJ databases">
        <authorList>
            <person name="Aires J."/>
            <person name="Mesa V."/>
        </authorList>
    </citation>
    <scope>NUCLEOTIDE SEQUENCE</scope>
    <source>
        <strain evidence="8">Clostridium neonatale JD116</strain>
    </source>
</reference>